<dbReference type="Proteomes" id="UP000601223">
    <property type="component" value="Unassembled WGS sequence"/>
</dbReference>
<protein>
    <submittedName>
        <fullName evidence="2">N-acetyltransferase</fullName>
    </submittedName>
</protein>
<dbReference type="InterPro" id="IPR016181">
    <property type="entry name" value="Acyl_CoA_acyltransferase"/>
</dbReference>
<name>A0A8J3NH44_9ACTN</name>
<reference evidence="2 3" key="1">
    <citation type="submission" date="2021-01" db="EMBL/GenBank/DDBJ databases">
        <title>Whole genome shotgun sequence of Catellatospora bangladeshensis NBRC 107357.</title>
        <authorList>
            <person name="Komaki H."/>
            <person name="Tamura T."/>
        </authorList>
    </citation>
    <scope>NUCLEOTIDE SEQUENCE [LARGE SCALE GENOMIC DNA]</scope>
    <source>
        <strain evidence="2 3">NBRC 107357</strain>
    </source>
</reference>
<dbReference type="SUPFAM" id="SSF55729">
    <property type="entry name" value="Acyl-CoA N-acyltransferases (Nat)"/>
    <property type="match status" value="1"/>
</dbReference>
<sequence length="212" mass="23911">MTGARDLTIRRAEPTDAGRLTALLTDAFLISPVGNWLIPGIGVRRHVYLRYFDIFVRHGLAHGLVDVTDDLTGVAIWLPRDHDTPGPDNYDRQLAEATGTWADRFRALDKTFDEQHPHGVFHHHLLFLGVLPSQQSRGIGSALLAHHHAQLDAEGIPAYLEASMPRNRDLYLRHDYTARDAFHLPDDGPPLWPMWREPQAAQPTAREDDARS</sequence>
<comment type="caution">
    <text evidence="2">The sequence shown here is derived from an EMBL/GenBank/DDBJ whole genome shotgun (WGS) entry which is preliminary data.</text>
</comment>
<proteinExistence type="predicted"/>
<evidence type="ECO:0000313" key="3">
    <source>
        <dbReference type="Proteomes" id="UP000601223"/>
    </source>
</evidence>
<dbReference type="CDD" id="cd04301">
    <property type="entry name" value="NAT_SF"/>
    <property type="match status" value="1"/>
</dbReference>
<feature type="domain" description="N-acetyltransferase" evidence="1">
    <location>
        <begin position="7"/>
        <end position="199"/>
    </location>
</feature>
<dbReference type="EMBL" id="BONF01000011">
    <property type="protein sequence ID" value="GIF80877.1"/>
    <property type="molecule type" value="Genomic_DNA"/>
</dbReference>
<dbReference type="InterPro" id="IPR052523">
    <property type="entry name" value="Trichothecene_AcTrans"/>
</dbReference>
<dbReference type="PROSITE" id="PS51186">
    <property type="entry name" value="GNAT"/>
    <property type="match status" value="1"/>
</dbReference>
<dbReference type="GO" id="GO:0016747">
    <property type="term" value="F:acyltransferase activity, transferring groups other than amino-acyl groups"/>
    <property type="evidence" value="ECO:0007669"/>
    <property type="project" value="InterPro"/>
</dbReference>
<dbReference type="PANTHER" id="PTHR42791">
    <property type="entry name" value="GNAT FAMILY ACETYLTRANSFERASE"/>
    <property type="match status" value="1"/>
</dbReference>
<dbReference type="RefSeq" id="WP_203744896.1">
    <property type="nucleotide sequence ID" value="NZ_BONF01000011.1"/>
</dbReference>
<gene>
    <name evidence="2" type="ORF">Cba03nite_22260</name>
</gene>
<evidence type="ECO:0000259" key="1">
    <source>
        <dbReference type="PROSITE" id="PS51186"/>
    </source>
</evidence>
<dbReference type="Pfam" id="PF00583">
    <property type="entry name" value="Acetyltransf_1"/>
    <property type="match status" value="1"/>
</dbReference>
<dbReference type="Gene3D" id="3.40.630.30">
    <property type="match status" value="1"/>
</dbReference>
<dbReference type="InterPro" id="IPR000182">
    <property type="entry name" value="GNAT_dom"/>
</dbReference>
<evidence type="ECO:0000313" key="2">
    <source>
        <dbReference type="EMBL" id="GIF80877.1"/>
    </source>
</evidence>
<dbReference type="PANTHER" id="PTHR42791:SF1">
    <property type="entry name" value="N-ACETYLTRANSFERASE DOMAIN-CONTAINING PROTEIN"/>
    <property type="match status" value="1"/>
</dbReference>
<accession>A0A8J3NH44</accession>
<dbReference type="AlphaFoldDB" id="A0A8J3NH44"/>
<keyword evidence="3" id="KW-1185">Reference proteome</keyword>
<organism evidence="2 3">
    <name type="scientific">Catellatospora bangladeshensis</name>
    <dbReference type="NCBI Taxonomy" id="310355"/>
    <lineage>
        <taxon>Bacteria</taxon>
        <taxon>Bacillati</taxon>
        <taxon>Actinomycetota</taxon>
        <taxon>Actinomycetes</taxon>
        <taxon>Micromonosporales</taxon>
        <taxon>Micromonosporaceae</taxon>
        <taxon>Catellatospora</taxon>
    </lineage>
</organism>